<proteinExistence type="predicted"/>
<dbReference type="AlphaFoldDB" id="A0A6I5A3P8"/>
<dbReference type="Proteomes" id="UP000468638">
    <property type="component" value="Unassembled WGS sequence"/>
</dbReference>
<dbReference type="RefSeq" id="WP_160849218.1">
    <property type="nucleotide sequence ID" value="NZ_WMEQ01000010.1"/>
</dbReference>
<sequence length="58" mass="6192">MKKNLFYALLLSMVLVLGACSGGSEGEEDSDSNEDMKQQEDLGVSEEGSESEDGSESE</sequence>
<protein>
    <submittedName>
        <fullName evidence="3">Uncharacterized protein</fullName>
    </submittedName>
</protein>
<dbReference type="PROSITE" id="PS51257">
    <property type="entry name" value="PROKAR_LIPOPROTEIN"/>
    <property type="match status" value="1"/>
</dbReference>
<accession>A0A6I5A3P8</accession>
<feature type="signal peptide" evidence="2">
    <location>
        <begin position="1"/>
        <end position="26"/>
    </location>
</feature>
<evidence type="ECO:0000313" key="4">
    <source>
        <dbReference type="Proteomes" id="UP000468638"/>
    </source>
</evidence>
<name>A0A6I5A3P8_9BACI</name>
<feature type="region of interest" description="Disordered" evidence="1">
    <location>
        <begin position="20"/>
        <end position="58"/>
    </location>
</feature>
<feature type="compositionally biased region" description="Acidic residues" evidence="1">
    <location>
        <begin position="43"/>
        <end position="58"/>
    </location>
</feature>
<feature type="chain" id="PRO_5026034108" evidence="2">
    <location>
        <begin position="27"/>
        <end position="58"/>
    </location>
</feature>
<evidence type="ECO:0000256" key="2">
    <source>
        <dbReference type="SAM" id="SignalP"/>
    </source>
</evidence>
<dbReference type="EMBL" id="WMEQ01000010">
    <property type="protein sequence ID" value="MYL34551.1"/>
    <property type="molecule type" value="Genomic_DNA"/>
</dbReference>
<evidence type="ECO:0000256" key="1">
    <source>
        <dbReference type="SAM" id="MobiDB-lite"/>
    </source>
</evidence>
<keyword evidence="2" id="KW-0732">Signal</keyword>
<organism evidence="3 4">
    <name type="scientific">Pontibacillus yanchengensis</name>
    <dbReference type="NCBI Taxonomy" id="462910"/>
    <lineage>
        <taxon>Bacteria</taxon>
        <taxon>Bacillati</taxon>
        <taxon>Bacillota</taxon>
        <taxon>Bacilli</taxon>
        <taxon>Bacillales</taxon>
        <taxon>Bacillaceae</taxon>
        <taxon>Pontibacillus</taxon>
    </lineage>
</organism>
<reference evidence="3 4" key="1">
    <citation type="submission" date="2019-11" db="EMBL/GenBank/DDBJ databases">
        <title>Genome sequences of 17 halophilic strains isolated from different environments.</title>
        <authorList>
            <person name="Furrow R.E."/>
        </authorList>
    </citation>
    <scope>NUCLEOTIDE SEQUENCE [LARGE SCALE GENOMIC DNA]</scope>
    <source>
        <strain evidence="3 4">22514_16_FS</strain>
    </source>
</reference>
<gene>
    <name evidence="3" type="ORF">GLW05_13215</name>
</gene>
<evidence type="ECO:0000313" key="3">
    <source>
        <dbReference type="EMBL" id="MYL34551.1"/>
    </source>
</evidence>
<comment type="caution">
    <text evidence="3">The sequence shown here is derived from an EMBL/GenBank/DDBJ whole genome shotgun (WGS) entry which is preliminary data.</text>
</comment>